<dbReference type="STRING" id="768704.Desmer_3412"/>
<dbReference type="OrthoDB" id="12989at79206"/>
<gene>
    <name evidence="1" type="ordered locus">Desmer_3412</name>
</gene>
<dbReference type="RefSeq" id="WP_014904177.1">
    <property type="nucleotide sequence ID" value="NC_018515.1"/>
</dbReference>
<protein>
    <submittedName>
        <fullName evidence="1">Uncharacterized protein</fullName>
    </submittedName>
</protein>
<accession>J7J1S8</accession>
<dbReference type="AlphaFoldDB" id="J7J1S8"/>
<proteinExistence type="predicted"/>
<dbReference type="HOGENOM" id="CLU_1522792_0_0_9"/>
<dbReference type="KEGG" id="dmi:Desmer_3412"/>
<name>J7J1S8_DESMD</name>
<evidence type="ECO:0000313" key="1">
    <source>
        <dbReference type="EMBL" id="AFQ45268.1"/>
    </source>
</evidence>
<dbReference type="EMBL" id="CP003629">
    <property type="protein sequence ID" value="AFQ45268.1"/>
    <property type="molecule type" value="Genomic_DNA"/>
</dbReference>
<organism evidence="1 2">
    <name type="scientific">Desulfosporosinus meridiei (strain ATCC BAA-275 / DSM 13257 / KCTC 12902 / NCIMB 13706 / S10)</name>
    <dbReference type="NCBI Taxonomy" id="768704"/>
    <lineage>
        <taxon>Bacteria</taxon>
        <taxon>Bacillati</taxon>
        <taxon>Bacillota</taxon>
        <taxon>Clostridia</taxon>
        <taxon>Eubacteriales</taxon>
        <taxon>Desulfitobacteriaceae</taxon>
        <taxon>Desulfosporosinus</taxon>
    </lineage>
</organism>
<sequence length="176" mass="20226">MRKSPVGCLVSVLTGARERMARFVIKHRHYSAEHTYRQSFFVVPHRVQEPTRNDMFRRFVIPVLLWQRRATVLTKLLIIWGVGFLHAWSGIHEFISLDRYKFRSNSRVDHLSALSLDPNLGEDLLSGINTVPLGPDTGLFTVRLCLISWQEAKTISPAARLSSITGAKEWRISWTI</sequence>
<reference evidence="2" key="2">
    <citation type="submission" date="2012-08" db="EMBL/GenBank/DDBJ databases">
        <title>Finished genome of Desulfosporosinus meridiei DSM 13257.</title>
        <authorList>
            <person name="Huntemann M."/>
            <person name="Wei C.-L."/>
            <person name="Han J."/>
            <person name="Detter J.C."/>
            <person name="Han C."/>
            <person name="Davenport K."/>
            <person name="Daligault H."/>
            <person name="Erkkila T."/>
            <person name="Gu W."/>
            <person name="Munk A.C.C."/>
            <person name="Teshima H."/>
            <person name="Xu Y."/>
            <person name="Chain P."/>
            <person name="Tapia R."/>
            <person name="Chen A."/>
            <person name="Krypides N."/>
            <person name="Mavromatis K."/>
            <person name="Markowitz V."/>
            <person name="Szeto E."/>
            <person name="Ivanova N."/>
            <person name="Mikhailova N."/>
            <person name="Ovchinnikova G."/>
            <person name="Pagani I."/>
            <person name="Pati A."/>
            <person name="Goodwin L."/>
            <person name="Peters L."/>
            <person name="Pitluck S."/>
            <person name="Woyke T."/>
            <person name="Pester M."/>
            <person name="Spring S."/>
            <person name="Ollivier B."/>
            <person name="Rattei T."/>
            <person name="Klenk H.-P."/>
            <person name="Wagner M."/>
            <person name="Loy A."/>
        </authorList>
    </citation>
    <scope>NUCLEOTIDE SEQUENCE [LARGE SCALE GENOMIC DNA]</scope>
    <source>
        <strain evidence="2">ATCC BAA-275 / DSM 13257 / NCIMB 13706 / S10</strain>
    </source>
</reference>
<dbReference type="Proteomes" id="UP000005262">
    <property type="component" value="Chromosome"/>
</dbReference>
<reference evidence="1 2" key="1">
    <citation type="journal article" date="2012" name="J. Bacteriol.">
        <title>Complete genome sequences of Desulfosporosinus orientis DSM765T, Desulfosporosinus youngiae DSM17734T, Desulfosporosinus meridiei DSM13257T, and Desulfosporosinus acidiphilus DSM22704T.</title>
        <authorList>
            <person name="Pester M."/>
            <person name="Brambilla E."/>
            <person name="Alazard D."/>
            <person name="Rattei T."/>
            <person name="Weinmaier T."/>
            <person name="Han J."/>
            <person name="Lucas S."/>
            <person name="Lapidus A."/>
            <person name="Cheng J.F."/>
            <person name="Goodwin L."/>
            <person name="Pitluck S."/>
            <person name="Peters L."/>
            <person name="Ovchinnikova G."/>
            <person name="Teshima H."/>
            <person name="Detter J.C."/>
            <person name="Han C.S."/>
            <person name="Tapia R."/>
            <person name="Land M.L."/>
            <person name="Hauser L."/>
            <person name="Kyrpides N.C."/>
            <person name="Ivanova N.N."/>
            <person name="Pagani I."/>
            <person name="Huntmann M."/>
            <person name="Wei C.L."/>
            <person name="Davenport K.W."/>
            <person name="Daligault H."/>
            <person name="Chain P.S."/>
            <person name="Chen A."/>
            <person name="Mavromatis K."/>
            <person name="Markowitz V."/>
            <person name="Szeto E."/>
            <person name="Mikhailova N."/>
            <person name="Pati A."/>
            <person name="Wagner M."/>
            <person name="Woyke T."/>
            <person name="Ollivier B."/>
            <person name="Klenk H.P."/>
            <person name="Spring S."/>
            <person name="Loy A."/>
        </authorList>
    </citation>
    <scope>NUCLEOTIDE SEQUENCE [LARGE SCALE GENOMIC DNA]</scope>
    <source>
        <strain evidence="2">ATCC BAA-275 / DSM 13257 / NCIMB 13706 / S10</strain>
    </source>
</reference>
<evidence type="ECO:0000313" key="2">
    <source>
        <dbReference type="Proteomes" id="UP000005262"/>
    </source>
</evidence>
<keyword evidence="2" id="KW-1185">Reference proteome</keyword>